<evidence type="ECO:0000313" key="8">
    <source>
        <dbReference type="EMBL" id="MEW9807473.1"/>
    </source>
</evidence>
<comment type="similarity">
    <text evidence="1">Belongs to the 'phage' integrase family.</text>
</comment>
<feature type="domain" description="Integrase DNA-binding" evidence="6">
    <location>
        <begin position="6"/>
        <end position="92"/>
    </location>
</feature>
<dbReference type="Gene3D" id="3.30.160.390">
    <property type="entry name" value="Integrase, DNA-binding domain"/>
    <property type="match status" value="1"/>
</dbReference>
<feature type="domain" description="Phage integrase central" evidence="7">
    <location>
        <begin position="108"/>
        <end position="194"/>
    </location>
</feature>
<evidence type="ECO:0000259" key="7">
    <source>
        <dbReference type="Pfam" id="PF22022"/>
    </source>
</evidence>
<name>A0ABV3R2R5_9HYPH</name>
<dbReference type="Proteomes" id="UP001556196">
    <property type="component" value="Unassembled WGS sequence"/>
</dbReference>
<dbReference type="InterPro" id="IPR050808">
    <property type="entry name" value="Phage_Integrase"/>
</dbReference>
<dbReference type="PANTHER" id="PTHR30629">
    <property type="entry name" value="PROPHAGE INTEGRASE"/>
    <property type="match status" value="1"/>
</dbReference>
<keyword evidence="2" id="KW-0229">DNA integration</keyword>
<dbReference type="Pfam" id="PF00589">
    <property type="entry name" value="Phage_integrase"/>
    <property type="match status" value="1"/>
</dbReference>
<sequence length="413" mass="46225">MAKEQLTKFEIDGWLAKNPRRGARLYDGGNLCIEVGTTGKASWMLAFTSPVTGKRRQMGLGAYDGTLKDARARAERCRRQLDDGLDPILARNDSRRSERAERQKEVTFKQVADDTLAVISERWTAPDAVDRWDKAIAECSKLHSLPVRDLTASDVADVLKRITASTTRRFVQLQMRRVFDTAIAKGLSQANPADARIVGKLVSLKHKTTHQPALHWRDVPAYVASVRAKQGDAARCMEMLVRCGVRRREATEMRFDEIDFANKVWNIPADRTKQRRAHSVPLPEPAFQIVLEQRIRHPNASHTFPGGLRGKRGPGHLSHAALQHLTPEGATVHGFRSALRSFLGDMTTVSYETAEGVLGHLVGDATVRAYRRESDLERRREALELWNSHLDGSIESAKQTSNVVAFQQVRVAS</sequence>
<dbReference type="EMBL" id="JBFOCI010000005">
    <property type="protein sequence ID" value="MEW9807473.1"/>
    <property type="molecule type" value="Genomic_DNA"/>
</dbReference>
<evidence type="ECO:0000256" key="1">
    <source>
        <dbReference type="ARBA" id="ARBA00008857"/>
    </source>
</evidence>
<keyword evidence="3" id="KW-0238">DNA-binding</keyword>
<dbReference type="InterPro" id="IPR025166">
    <property type="entry name" value="Integrase_DNA_bind_dom"/>
</dbReference>
<dbReference type="Gene3D" id="1.10.443.10">
    <property type="entry name" value="Intergrase catalytic core"/>
    <property type="match status" value="1"/>
</dbReference>
<gene>
    <name evidence="8" type="ORF">ABUE31_15885</name>
</gene>
<keyword evidence="9" id="KW-1185">Reference proteome</keyword>
<evidence type="ECO:0000313" key="9">
    <source>
        <dbReference type="Proteomes" id="UP001556196"/>
    </source>
</evidence>
<feature type="domain" description="Tyr recombinase" evidence="5">
    <location>
        <begin position="236"/>
        <end position="297"/>
    </location>
</feature>
<proteinExistence type="inferred from homology"/>
<dbReference type="InterPro" id="IPR013762">
    <property type="entry name" value="Integrase-like_cat_sf"/>
</dbReference>
<dbReference type="InterPro" id="IPR011010">
    <property type="entry name" value="DNA_brk_join_enz"/>
</dbReference>
<accession>A0ABV3R2R5</accession>
<reference evidence="8 9" key="1">
    <citation type="submission" date="2024-06" db="EMBL/GenBank/DDBJ databases">
        <authorList>
            <person name="Tuo L."/>
        </authorList>
    </citation>
    <scope>NUCLEOTIDE SEQUENCE [LARGE SCALE GENOMIC DNA]</scope>
    <source>
        <strain evidence="8 9">ZMM04-5</strain>
    </source>
</reference>
<evidence type="ECO:0000256" key="2">
    <source>
        <dbReference type="ARBA" id="ARBA00022908"/>
    </source>
</evidence>
<organism evidence="8 9">
    <name type="scientific">Mesorhizobium marinum</name>
    <dbReference type="NCBI Taxonomy" id="3228790"/>
    <lineage>
        <taxon>Bacteria</taxon>
        <taxon>Pseudomonadati</taxon>
        <taxon>Pseudomonadota</taxon>
        <taxon>Alphaproteobacteria</taxon>
        <taxon>Hyphomicrobiales</taxon>
        <taxon>Phyllobacteriaceae</taxon>
        <taxon>Mesorhizobium</taxon>
    </lineage>
</organism>
<dbReference type="InterPro" id="IPR002104">
    <property type="entry name" value="Integrase_catalytic"/>
</dbReference>
<protein>
    <submittedName>
        <fullName evidence="8">Tyrosine-type recombinase/integrase</fullName>
    </submittedName>
</protein>
<dbReference type="Pfam" id="PF13356">
    <property type="entry name" value="Arm-DNA-bind_3"/>
    <property type="match status" value="1"/>
</dbReference>
<evidence type="ECO:0000259" key="6">
    <source>
        <dbReference type="Pfam" id="PF13356"/>
    </source>
</evidence>
<comment type="caution">
    <text evidence="8">The sequence shown here is derived from an EMBL/GenBank/DDBJ whole genome shotgun (WGS) entry which is preliminary data.</text>
</comment>
<dbReference type="Pfam" id="PF22022">
    <property type="entry name" value="Phage_int_M"/>
    <property type="match status" value="1"/>
</dbReference>
<dbReference type="InterPro" id="IPR038488">
    <property type="entry name" value="Integrase_DNA-bd_sf"/>
</dbReference>
<evidence type="ECO:0000256" key="4">
    <source>
        <dbReference type="ARBA" id="ARBA00023172"/>
    </source>
</evidence>
<dbReference type="InterPro" id="IPR053876">
    <property type="entry name" value="Phage_int_M"/>
</dbReference>
<dbReference type="InterPro" id="IPR010998">
    <property type="entry name" value="Integrase_recombinase_N"/>
</dbReference>
<keyword evidence="4" id="KW-0233">DNA recombination</keyword>
<dbReference type="Gene3D" id="1.10.150.130">
    <property type="match status" value="1"/>
</dbReference>
<dbReference type="RefSeq" id="WP_367724656.1">
    <property type="nucleotide sequence ID" value="NZ_JBFOCH010000080.1"/>
</dbReference>
<evidence type="ECO:0000259" key="5">
    <source>
        <dbReference type="Pfam" id="PF00589"/>
    </source>
</evidence>
<evidence type="ECO:0000256" key="3">
    <source>
        <dbReference type="ARBA" id="ARBA00023125"/>
    </source>
</evidence>
<dbReference type="SUPFAM" id="SSF56349">
    <property type="entry name" value="DNA breaking-rejoining enzymes"/>
    <property type="match status" value="1"/>
</dbReference>
<dbReference type="PANTHER" id="PTHR30629:SF2">
    <property type="entry name" value="PROPHAGE INTEGRASE INTS-RELATED"/>
    <property type="match status" value="1"/>
</dbReference>